<gene>
    <name evidence="10" type="ORF">DWY69_25510</name>
    <name evidence="9" type="ORF">DXC51_22250</name>
</gene>
<evidence type="ECO:0000259" key="8">
    <source>
        <dbReference type="PROSITE" id="PS50110"/>
    </source>
</evidence>
<dbReference type="GO" id="GO:0000160">
    <property type="term" value="P:phosphorelay signal transduction system"/>
    <property type="evidence" value="ECO:0007669"/>
    <property type="project" value="InterPro"/>
</dbReference>
<evidence type="ECO:0000256" key="6">
    <source>
        <dbReference type="PROSITE-ProRule" id="PRU00169"/>
    </source>
</evidence>
<dbReference type="GO" id="GO:0043565">
    <property type="term" value="F:sequence-specific DNA binding"/>
    <property type="evidence" value="ECO:0007669"/>
    <property type="project" value="InterPro"/>
</dbReference>
<dbReference type="CDD" id="cd17536">
    <property type="entry name" value="REC_YesN-like"/>
    <property type="match status" value="1"/>
</dbReference>
<comment type="caution">
    <text evidence="9">The sequence shown here is derived from an EMBL/GenBank/DDBJ whole genome shotgun (WGS) entry which is preliminary data.</text>
</comment>
<keyword evidence="11" id="KW-1185">Reference proteome</keyword>
<dbReference type="PRINTS" id="PR00032">
    <property type="entry name" value="HTHARAC"/>
</dbReference>
<name>A0A3E3HYG3_9FIRM</name>
<dbReference type="PROSITE" id="PS00041">
    <property type="entry name" value="HTH_ARAC_FAMILY_1"/>
    <property type="match status" value="1"/>
</dbReference>
<dbReference type="PANTHER" id="PTHR43280">
    <property type="entry name" value="ARAC-FAMILY TRANSCRIPTIONAL REGULATOR"/>
    <property type="match status" value="1"/>
</dbReference>
<dbReference type="Pfam" id="PF00072">
    <property type="entry name" value="Response_reg"/>
    <property type="match status" value="1"/>
</dbReference>
<evidence type="ECO:0000313" key="10">
    <source>
        <dbReference type="EMBL" id="RGE65677.1"/>
    </source>
</evidence>
<sequence length="541" mass="63456">MYSVLIVDDEKMIRDDVYGLLSMEESLELDLTTAASGVEAQAILEKRKIDIVIMDINMPQMSGLELYDIVRERWPFCKVIFLTGYSDFDYVYKVHKHAKYVLKAEEDEKILEALRESVEEIENSLLLERLTDLQREQQKKPLLHERSMFLRELFEGYRGLSQLTGELSVQLGINLDPEKEVYYLLLRHEAWYCENYQEQQNSTQDCYQLLERYFLDFMRGAFFEYNKNYIVLLLQPEKLLHEETIVKMLAGAGELFQKALKKNLGRTVSILVGERPVTLSQLLQEFIGICDRMIWLSGEELVQEGLQKEALAKETLPEHKKQELMQMLWRLEYYLEGMEEENSLNVLRQLQTELQSVKSMHDLFALEAYCTISSRLIGWIKRLELHEELAFRVGTLNLYNVSMHANWQDAFGYLRHVAESIFSLKNQSVEKQTEDVVNQVKKYIVEHLDGDTSLYNLAEQVHFSQEYLLRIFKKKEGITILQYINDLKLAAAKQLLTDSELQVREIADRLGFASQGYFGRFFRNKTGLTPNAYREAEKRKQ</sequence>
<dbReference type="PROSITE" id="PS50110">
    <property type="entry name" value="RESPONSE_REGULATORY"/>
    <property type="match status" value="1"/>
</dbReference>
<evidence type="ECO:0000256" key="5">
    <source>
        <dbReference type="ARBA" id="ARBA00024867"/>
    </source>
</evidence>
<evidence type="ECO:0000313" key="9">
    <source>
        <dbReference type="EMBL" id="RGE56884.1"/>
    </source>
</evidence>
<keyword evidence="4" id="KW-0804">Transcription</keyword>
<reference evidence="9 12" key="1">
    <citation type="submission" date="2018-08" db="EMBL/GenBank/DDBJ databases">
        <title>A genome reference for cultivated species of the human gut microbiota.</title>
        <authorList>
            <person name="Zou Y."/>
            <person name="Xue W."/>
            <person name="Luo G."/>
        </authorList>
    </citation>
    <scope>NUCLEOTIDE SEQUENCE [LARGE SCALE GENOMIC DNA]</scope>
    <source>
        <strain evidence="10 12">AF26-4BH</strain>
        <strain evidence="9">TF05-5AC</strain>
    </source>
</reference>
<dbReference type="InterPro" id="IPR011006">
    <property type="entry name" value="CheY-like_superfamily"/>
</dbReference>
<dbReference type="Proteomes" id="UP000260812">
    <property type="component" value="Unassembled WGS sequence"/>
</dbReference>
<dbReference type="Gene3D" id="3.40.50.2300">
    <property type="match status" value="1"/>
</dbReference>
<dbReference type="AlphaFoldDB" id="A0A3E3HYG3"/>
<dbReference type="InterPro" id="IPR001789">
    <property type="entry name" value="Sig_transdc_resp-reg_receiver"/>
</dbReference>
<dbReference type="Pfam" id="PF12833">
    <property type="entry name" value="HTH_18"/>
    <property type="match status" value="1"/>
</dbReference>
<dbReference type="InterPro" id="IPR018062">
    <property type="entry name" value="HTH_AraC-typ_CS"/>
</dbReference>
<dbReference type="InterPro" id="IPR018060">
    <property type="entry name" value="HTH_AraC"/>
</dbReference>
<evidence type="ECO:0000256" key="2">
    <source>
        <dbReference type="ARBA" id="ARBA00023015"/>
    </source>
</evidence>
<dbReference type="GO" id="GO:0003700">
    <property type="term" value="F:DNA-binding transcription factor activity"/>
    <property type="evidence" value="ECO:0007669"/>
    <property type="project" value="InterPro"/>
</dbReference>
<dbReference type="SUPFAM" id="SSF52172">
    <property type="entry name" value="CheY-like"/>
    <property type="match status" value="1"/>
</dbReference>
<evidence type="ECO:0000313" key="11">
    <source>
        <dbReference type="Proteomes" id="UP000260812"/>
    </source>
</evidence>
<evidence type="ECO:0000313" key="12">
    <source>
        <dbReference type="Proteomes" id="UP000261166"/>
    </source>
</evidence>
<evidence type="ECO:0000256" key="3">
    <source>
        <dbReference type="ARBA" id="ARBA00023125"/>
    </source>
</evidence>
<keyword evidence="3 9" id="KW-0238">DNA-binding</keyword>
<dbReference type="EMBL" id="QVLV01000020">
    <property type="protein sequence ID" value="RGE56884.1"/>
    <property type="molecule type" value="Genomic_DNA"/>
</dbReference>
<dbReference type="InterPro" id="IPR020449">
    <property type="entry name" value="Tscrpt_reg_AraC-type_HTH"/>
</dbReference>
<keyword evidence="2" id="KW-0805">Transcription regulation</keyword>
<dbReference type="RefSeq" id="WP_021634899.1">
    <property type="nucleotide sequence ID" value="NZ_CANNOQ010000048.1"/>
</dbReference>
<feature type="domain" description="HTH araC/xylS-type" evidence="7">
    <location>
        <begin position="438"/>
        <end position="536"/>
    </location>
</feature>
<feature type="modified residue" description="4-aspartylphosphate" evidence="6">
    <location>
        <position position="55"/>
    </location>
</feature>
<dbReference type="SMART" id="SM00448">
    <property type="entry name" value="REC"/>
    <property type="match status" value="1"/>
</dbReference>
<organism evidence="9 11">
    <name type="scientific">Eisenbergiella massiliensis</name>
    <dbReference type="NCBI Taxonomy" id="1720294"/>
    <lineage>
        <taxon>Bacteria</taxon>
        <taxon>Bacillati</taxon>
        <taxon>Bacillota</taxon>
        <taxon>Clostridia</taxon>
        <taxon>Lachnospirales</taxon>
        <taxon>Lachnospiraceae</taxon>
        <taxon>Eisenbergiella</taxon>
    </lineage>
</organism>
<dbReference type="SUPFAM" id="SSF46689">
    <property type="entry name" value="Homeodomain-like"/>
    <property type="match status" value="2"/>
</dbReference>
<dbReference type="OrthoDB" id="1736396at2"/>
<dbReference type="GeneID" id="97989503"/>
<evidence type="ECO:0000256" key="4">
    <source>
        <dbReference type="ARBA" id="ARBA00023163"/>
    </source>
</evidence>
<accession>A0A3E3HYG3</accession>
<dbReference type="Proteomes" id="UP000261166">
    <property type="component" value="Unassembled WGS sequence"/>
</dbReference>
<protein>
    <recommendedName>
        <fullName evidence="1">Stage 0 sporulation protein A homolog</fullName>
    </recommendedName>
</protein>
<dbReference type="SMART" id="SM00342">
    <property type="entry name" value="HTH_ARAC"/>
    <property type="match status" value="1"/>
</dbReference>
<keyword evidence="6" id="KW-0597">Phosphoprotein</keyword>
<dbReference type="PROSITE" id="PS01124">
    <property type="entry name" value="HTH_ARAC_FAMILY_2"/>
    <property type="match status" value="1"/>
</dbReference>
<proteinExistence type="predicted"/>
<comment type="function">
    <text evidence="5">May play the central regulatory role in sporulation. It may be an element of the effector pathway responsible for the activation of sporulation genes in response to nutritional stress. Spo0A may act in concert with spo0H (a sigma factor) to control the expression of some genes that are critical to the sporulation process.</text>
</comment>
<evidence type="ECO:0000256" key="1">
    <source>
        <dbReference type="ARBA" id="ARBA00018672"/>
    </source>
</evidence>
<dbReference type="EMBL" id="QVLU01000033">
    <property type="protein sequence ID" value="RGE65677.1"/>
    <property type="molecule type" value="Genomic_DNA"/>
</dbReference>
<dbReference type="InterPro" id="IPR009057">
    <property type="entry name" value="Homeodomain-like_sf"/>
</dbReference>
<dbReference type="PANTHER" id="PTHR43280:SF28">
    <property type="entry name" value="HTH-TYPE TRANSCRIPTIONAL ACTIVATOR RHAS"/>
    <property type="match status" value="1"/>
</dbReference>
<feature type="domain" description="Response regulatory" evidence="8">
    <location>
        <begin position="3"/>
        <end position="118"/>
    </location>
</feature>
<evidence type="ECO:0000259" key="7">
    <source>
        <dbReference type="PROSITE" id="PS01124"/>
    </source>
</evidence>
<dbReference type="Gene3D" id="1.10.10.60">
    <property type="entry name" value="Homeodomain-like"/>
    <property type="match status" value="2"/>
</dbReference>